<evidence type="ECO:0000313" key="2">
    <source>
        <dbReference type="Proteomes" id="UP000029533"/>
    </source>
</evidence>
<dbReference type="Proteomes" id="UP000029533">
    <property type="component" value="Unassembled WGS sequence"/>
</dbReference>
<name>A0AAW3FIE2_9BACT</name>
<gene>
    <name evidence="1" type="ORF">HMPREF2132_01720</name>
</gene>
<organism evidence="1 2">
    <name type="scientific">Prevotella histicola JCM 15637 = DNF00424</name>
    <dbReference type="NCBI Taxonomy" id="1236504"/>
    <lineage>
        <taxon>Bacteria</taxon>
        <taxon>Pseudomonadati</taxon>
        <taxon>Bacteroidota</taxon>
        <taxon>Bacteroidia</taxon>
        <taxon>Bacteroidales</taxon>
        <taxon>Prevotellaceae</taxon>
        <taxon>Prevotella</taxon>
    </lineage>
</organism>
<proteinExistence type="predicted"/>
<comment type="caution">
    <text evidence="1">The sequence shown here is derived from an EMBL/GenBank/DDBJ whole genome shotgun (WGS) entry which is preliminary data.</text>
</comment>
<dbReference type="AlphaFoldDB" id="A0AAW3FIE2"/>
<accession>A0AAW3FIE2</accession>
<sequence>MKEKDIKELLEAAKIVNRFRSLASTFVCPICGEPLEGDIESISLTRIVPFGGLFCPNCKLFRVEGPTISDTGDGKDGKKLSRKEVLIKASTGVVALVERYTHFTLLSAEHEKDFSDKDIPFLR</sequence>
<reference evidence="1 2" key="1">
    <citation type="submission" date="2014-07" db="EMBL/GenBank/DDBJ databases">
        <authorList>
            <person name="McCorrison J."/>
            <person name="Sanka R."/>
            <person name="Torralba M."/>
            <person name="Gillis M."/>
            <person name="Haft D.H."/>
            <person name="Methe B."/>
            <person name="Sutton G."/>
            <person name="Nelson K.E."/>
        </authorList>
    </citation>
    <scope>NUCLEOTIDE SEQUENCE [LARGE SCALE GENOMIC DNA]</scope>
    <source>
        <strain evidence="1 2">DNF00424</strain>
    </source>
</reference>
<dbReference type="EMBL" id="JRNJ01000022">
    <property type="protein sequence ID" value="KGF29921.1"/>
    <property type="molecule type" value="Genomic_DNA"/>
</dbReference>
<dbReference type="RefSeq" id="WP_036868459.1">
    <property type="nucleotide sequence ID" value="NZ_JRNJ01000022.1"/>
</dbReference>
<protein>
    <submittedName>
        <fullName evidence="1">Uncharacterized protein</fullName>
    </submittedName>
</protein>
<evidence type="ECO:0000313" key="1">
    <source>
        <dbReference type="EMBL" id="KGF29921.1"/>
    </source>
</evidence>